<dbReference type="PROSITE" id="PS50850">
    <property type="entry name" value="MFS"/>
    <property type="match status" value="1"/>
</dbReference>
<dbReference type="SUPFAM" id="SSF103473">
    <property type="entry name" value="MFS general substrate transporter"/>
    <property type="match status" value="1"/>
</dbReference>
<feature type="transmembrane region" description="Helical" evidence="5">
    <location>
        <begin position="163"/>
        <end position="186"/>
    </location>
</feature>
<evidence type="ECO:0000259" key="6">
    <source>
        <dbReference type="PROSITE" id="PS50850"/>
    </source>
</evidence>
<dbReference type="PANTHER" id="PTHR23531">
    <property type="entry name" value="QUINOLENE RESISTANCE PROTEIN NORA"/>
    <property type="match status" value="1"/>
</dbReference>
<dbReference type="Pfam" id="PF07690">
    <property type="entry name" value="MFS_1"/>
    <property type="match status" value="1"/>
</dbReference>
<evidence type="ECO:0000256" key="3">
    <source>
        <dbReference type="ARBA" id="ARBA00022989"/>
    </source>
</evidence>
<reference evidence="7" key="1">
    <citation type="submission" date="2021-01" db="EMBL/GenBank/DDBJ databases">
        <title>Marivirga aurantiaca sp. nov., isolated from intertidal surface sediments.</title>
        <authorList>
            <person name="Zhang M."/>
        </authorList>
    </citation>
    <scope>NUCLEOTIDE SEQUENCE</scope>
    <source>
        <strain evidence="7">S37H4</strain>
    </source>
</reference>
<dbReference type="InterPro" id="IPR052714">
    <property type="entry name" value="MFS_Exporter"/>
</dbReference>
<evidence type="ECO:0000313" key="7">
    <source>
        <dbReference type="EMBL" id="MBK6264672.1"/>
    </source>
</evidence>
<dbReference type="InterPro" id="IPR011701">
    <property type="entry name" value="MFS"/>
</dbReference>
<feature type="transmembrane region" description="Helical" evidence="5">
    <location>
        <begin position="44"/>
        <end position="63"/>
    </location>
</feature>
<organism evidence="7 8">
    <name type="scientific">Marivirga aurantiaca</name>
    <dbReference type="NCBI Taxonomy" id="2802615"/>
    <lineage>
        <taxon>Bacteria</taxon>
        <taxon>Pseudomonadati</taxon>
        <taxon>Bacteroidota</taxon>
        <taxon>Cytophagia</taxon>
        <taxon>Cytophagales</taxon>
        <taxon>Marivirgaceae</taxon>
        <taxon>Marivirga</taxon>
    </lineage>
</organism>
<dbReference type="Gene3D" id="1.20.1250.20">
    <property type="entry name" value="MFS general substrate transporter like domains"/>
    <property type="match status" value="2"/>
</dbReference>
<dbReference type="EMBL" id="JAEQBW010000002">
    <property type="protein sequence ID" value="MBK6264672.1"/>
    <property type="molecule type" value="Genomic_DNA"/>
</dbReference>
<feature type="transmembrane region" description="Helical" evidence="5">
    <location>
        <begin position="331"/>
        <end position="354"/>
    </location>
</feature>
<feature type="transmembrane region" description="Helical" evidence="5">
    <location>
        <begin position="272"/>
        <end position="290"/>
    </location>
</feature>
<evidence type="ECO:0000256" key="5">
    <source>
        <dbReference type="SAM" id="Phobius"/>
    </source>
</evidence>
<feature type="transmembrane region" description="Helical" evidence="5">
    <location>
        <begin position="243"/>
        <end position="260"/>
    </location>
</feature>
<dbReference type="Pfam" id="PF03209">
    <property type="entry name" value="PUCC"/>
    <property type="match status" value="1"/>
</dbReference>
<name>A0A935C804_9BACT</name>
<proteinExistence type="predicted"/>
<dbReference type="CDD" id="cd17489">
    <property type="entry name" value="MFS_YfcJ_like"/>
    <property type="match status" value="1"/>
</dbReference>
<dbReference type="Proteomes" id="UP000611723">
    <property type="component" value="Unassembled WGS sequence"/>
</dbReference>
<dbReference type="InterPro" id="IPR004896">
    <property type="entry name" value="PucC-rel"/>
</dbReference>
<feature type="transmembrane region" description="Helical" evidence="5">
    <location>
        <begin position="75"/>
        <end position="102"/>
    </location>
</feature>
<comment type="subcellular location">
    <subcellularLocation>
        <location evidence="1">Membrane</location>
        <topology evidence="1">Multi-pass membrane protein</topology>
    </subcellularLocation>
</comment>
<gene>
    <name evidence="7" type="ORF">JKA74_06455</name>
</gene>
<dbReference type="PANTHER" id="PTHR23531:SF1">
    <property type="entry name" value="QUINOLENE RESISTANCE PROTEIN NORA"/>
    <property type="match status" value="1"/>
</dbReference>
<evidence type="ECO:0000256" key="2">
    <source>
        <dbReference type="ARBA" id="ARBA00022692"/>
    </source>
</evidence>
<feature type="transmembrane region" description="Helical" evidence="5">
    <location>
        <begin position="296"/>
        <end position="319"/>
    </location>
</feature>
<protein>
    <submittedName>
        <fullName evidence="7">MFS transporter</fullName>
    </submittedName>
</protein>
<accession>A0A935C804</accession>
<sequence>MQKAPLLNKSFLLLSLSAFLFFASFNMIIPELPAYITSLGGAEYKGWIIGLFTITAGISRPFSGKLADKIGRLPVMIFGAVICFVTGLIYPFVTTVVAFLVLRLVHGFSTGFTPTGNAAYVADIVPPRRRGEAMGVIGVAISVGTATGNAVGGHLGSMYPVDVVFYTSSVLAILSIIILAGMNETLADKVPFHFRLLKLKRNEIIDVNVLPPAIFMALTVFSFGLVLTIMPDYSEYLNISNKGLFFAVFVLASLVVRIVAGKISDRIGRVKVLTVSALLLSVAMVLIAYSGSLVTLIGAGIVFGFAVGMNSPTVFAWAIDLAEEDKRGKALATLYIFLEIGVGLGAVISGWVYANDSANFKLTFFTGAGFAFAGFLYLRFLAPKRSFK</sequence>
<keyword evidence="8" id="KW-1185">Reference proteome</keyword>
<evidence type="ECO:0000313" key="8">
    <source>
        <dbReference type="Proteomes" id="UP000611723"/>
    </source>
</evidence>
<dbReference type="InterPro" id="IPR001958">
    <property type="entry name" value="Tet-R_TetA/multi-R_MdtG-like"/>
</dbReference>
<evidence type="ECO:0000256" key="1">
    <source>
        <dbReference type="ARBA" id="ARBA00004141"/>
    </source>
</evidence>
<comment type="caution">
    <text evidence="7">The sequence shown here is derived from an EMBL/GenBank/DDBJ whole genome shotgun (WGS) entry which is preliminary data.</text>
</comment>
<keyword evidence="3 5" id="KW-1133">Transmembrane helix</keyword>
<dbReference type="InterPro" id="IPR036259">
    <property type="entry name" value="MFS_trans_sf"/>
</dbReference>
<keyword evidence="4 5" id="KW-0472">Membrane</keyword>
<feature type="domain" description="Major facilitator superfamily (MFS) profile" evidence="6">
    <location>
        <begin position="10"/>
        <end position="386"/>
    </location>
</feature>
<dbReference type="AlphaFoldDB" id="A0A935C804"/>
<dbReference type="PRINTS" id="PR01035">
    <property type="entry name" value="TCRTETA"/>
</dbReference>
<dbReference type="RefSeq" id="WP_201430345.1">
    <property type="nucleotide sequence ID" value="NZ_JAEQBW010000002.1"/>
</dbReference>
<dbReference type="InterPro" id="IPR020846">
    <property type="entry name" value="MFS_dom"/>
</dbReference>
<dbReference type="GO" id="GO:0022857">
    <property type="term" value="F:transmembrane transporter activity"/>
    <property type="evidence" value="ECO:0007669"/>
    <property type="project" value="InterPro"/>
</dbReference>
<feature type="transmembrane region" description="Helical" evidence="5">
    <location>
        <begin position="360"/>
        <end position="382"/>
    </location>
</feature>
<dbReference type="GO" id="GO:0016020">
    <property type="term" value="C:membrane"/>
    <property type="evidence" value="ECO:0007669"/>
    <property type="project" value="UniProtKB-SubCell"/>
</dbReference>
<keyword evidence="2 5" id="KW-0812">Transmembrane</keyword>
<feature type="transmembrane region" description="Helical" evidence="5">
    <location>
        <begin position="207"/>
        <end position="231"/>
    </location>
</feature>
<evidence type="ECO:0000256" key="4">
    <source>
        <dbReference type="ARBA" id="ARBA00023136"/>
    </source>
</evidence>